<proteinExistence type="predicted"/>
<evidence type="ECO:0000313" key="7">
    <source>
        <dbReference type="EMBL" id="GBN52241.1"/>
    </source>
</evidence>
<keyword evidence="3" id="KW-0677">Repeat</keyword>
<dbReference type="AlphaFoldDB" id="A0A4Y2PM44"/>
<evidence type="ECO:0000256" key="5">
    <source>
        <dbReference type="PROSITE-ProRule" id="PRU00500"/>
    </source>
</evidence>
<dbReference type="InterPro" id="IPR036857">
    <property type="entry name" value="Thyroglobulin_1_sf"/>
</dbReference>
<dbReference type="PANTHER" id="PTHR12352">
    <property type="entry name" value="SECRETED MODULAR CALCIUM-BINDING PROTEIN"/>
    <property type="match status" value="1"/>
</dbReference>
<evidence type="ECO:0000256" key="2">
    <source>
        <dbReference type="ARBA" id="ARBA00022525"/>
    </source>
</evidence>
<dbReference type="GO" id="GO:0005604">
    <property type="term" value="C:basement membrane"/>
    <property type="evidence" value="ECO:0007669"/>
    <property type="project" value="TreeGrafter"/>
</dbReference>
<evidence type="ECO:0000313" key="8">
    <source>
        <dbReference type="Proteomes" id="UP000499080"/>
    </source>
</evidence>
<dbReference type="InterPro" id="IPR051950">
    <property type="entry name" value="Dev_reg/Prot_inhib"/>
</dbReference>
<dbReference type="SMART" id="SM00211">
    <property type="entry name" value="TY"/>
    <property type="match status" value="1"/>
</dbReference>
<dbReference type="Gene3D" id="4.10.800.10">
    <property type="entry name" value="Thyroglobulin type-1"/>
    <property type="match status" value="1"/>
</dbReference>
<dbReference type="InterPro" id="IPR000716">
    <property type="entry name" value="Thyroglobulin_1"/>
</dbReference>
<dbReference type="Pfam" id="PF00086">
    <property type="entry name" value="Thyroglobulin_1"/>
    <property type="match status" value="1"/>
</dbReference>
<protein>
    <recommendedName>
        <fullName evidence="6">Thyroglobulin type-1 domain-containing protein</fullName>
    </recommendedName>
</protein>
<evidence type="ECO:0000256" key="1">
    <source>
        <dbReference type="ARBA" id="ARBA00004613"/>
    </source>
</evidence>
<evidence type="ECO:0000256" key="3">
    <source>
        <dbReference type="ARBA" id="ARBA00022737"/>
    </source>
</evidence>
<evidence type="ECO:0000256" key="4">
    <source>
        <dbReference type="ARBA" id="ARBA00023157"/>
    </source>
</evidence>
<dbReference type="Proteomes" id="UP000499080">
    <property type="component" value="Unassembled WGS sequence"/>
</dbReference>
<dbReference type="SUPFAM" id="SSF57610">
    <property type="entry name" value="Thyroglobulin type-1 domain"/>
    <property type="match status" value="1"/>
</dbReference>
<dbReference type="PROSITE" id="PS51162">
    <property type="entry name" value="THYROGLOBULIN_1_2"/>
    <property type="match status" value="1"/>
</dbReference>
<gene>
    <name evidence="7" type="ORF">AVEN_35219_1</name>
</gene>
<comment type="subcellular location">
    <subcellularLocation>
        <location evidence="1">Secreted</location>
    </subcellularLocation>
</comment>
<dbReference type="GO" id="GO:0007160">
    <property type="term" value="P:cell-matrix adhesion"/>
    <property type="evidence" value="ECO:0007669"/>
    <property type="project" value="TreeGrafter"/>
</dbReference>
<reference evidence="7 8" key="1">
    <citation type="journal article" date="2019" name="Sci. Rep.">
        <title>Orb-weaving spider Araneus ventricosus genome elucidates the spidroin gene catalogue.</title>
        <authorList>
            <person name="Kono N."/>
            <person name="Nakamura H."/>
            <person name="Ohtoshi R."/>
            <person name="Moran D.A.P."/>
            <person name="Shinohara A."/>
            <person name="Yoshida Y."/>
            <person name="Fujiwara M."/>
            <person name="Mori M."/>
            <person name="Tomita M."/>
            <person name="Arakawa K."/>
        </authorList>
    </citation>
    <scope>NUCLEOTIDE SEQUENCE [LARGE SCALE GENOMIC DNA]</scope>
</reference>
<evidence type="ECO:0000259" key="6">
    <source>
        <dbReference type="PROSITE" id="PS51162"/>
    </source>
</evidence>
<dbReference type="PANTHER" id="PTHR12352:SF3">
    <property type="entry name" value="NIDOGEN-2"/>
    <property type="match status" value="1"/>
</dbReference>
<comment type="caution">
    <text evidence="5">Lacks conserved residue(s) required for the propagation of feature annotation.</text>
</comment>
<organism evidence="7 8">
    <name type="scientific">Araneus ventricosus</name>
    <name type="common">Orbweaver spider</name>
    <name type="synonym">Epeira ventricosa</name>
    <dbReference type="NCBI Taxonomy" id="182803"/>
    <lineage>
        <taxon>Eukaryota</taxon>
        <taxon>Metazoa</taxon>
        <taxon>Ecdysozoa</taxon>
        <taxon>Arthropoda</taxon>
        <taxon>Chelicerata</taxon>
        <taxon>Arachnida</taxon>
        <taxon>Araneae</taxon>
        <taxon>Araneomorphae</taxon>
        <taxon>Entelegynae</taxon>
        <taxon>Araneoidea</taxon>
        <taxon>Araneidae</taxon>
        <taxon>Araneus</taxon>
    </lineage>
</organism>
<keyword evidence="8" id="KW-1185">Reference proteome</keyword>
<accession>A0A4Y2PM44</accession>
<sequence>MTHYNSNFASSELRAFTARNDNETIHKDFDATFRSKCWNERNSLKQIIKKHKDQNIALIGIDLPECDLDGSYAPVQCRKEKCFCVDENGKRYGEYEVNRYSKDAEDMNCRCVRDKFLIRNEQTKNENMKLFDIYKCAKNGNYRPKESI</sequence>
<keyword evidence="4" id="KW-1015">Disulfide bond</keyword>
<feature type="domain" description="Thyroglobulin type-1" evidence="6">
    <location>
        <begin position="34"/>
        <end position="109"/>
    </location>
</feature>
<keyword evidence="2" id="KW-0964">Secreted</keyword>
<name>A0A4Y2PM44_ARAVE</name>
<dbReference type="OrthoDB" id="1725934at2759"/>
<dbReference type="CDD" id="cd00191">
    <property type="entry name" value="TY"/>
    <property type="match status" value="1"/>
</dbReference>
<dbReference type="GO" id="GO:0005615">
    <property type="term" value="C:extracellular space"/>
    <property type="evidence" value="ECO:0007669"/>
    <property type="project" value="TreeGrafter"/>
</dbReference>
<dbReference type="EMBL" id="BGPR01011632">
    <property type="protein sequence ID" value="GBN52241.1"/>
    <property type="molecule type" value="Genomic_DNA"/>
</dbReference>
<comment type="caution">
    <text evidence="7">The sequence shown here is derived from an EMBL/GenBank/DDBJ whole genome shotgun (WGS) entry which is preliminary data.</text>
</comment>